<dbReference type="AlphaFoldDB" id="D6X7F8"/>
<name>D6X7F8_STRE2</name>
<organism evidence="1 2">
    <name type="scientific">Streptomyces pristinaespiralis (strain ATCC 25486 / DSM 40338 / CBS 914.69 / JCM 4507 / KCC S-0507 / NBRC 13074 / NRRL 2958 / 5647)</name>
    <dbReference type="NCBI Taxonomy" id="457429"/>
    <lineage>
        <taxon>Bacteria</taxon>
        <taxon>Bacillati</taxon>
        <taxon>Actinomycetota</taxon>
        <taxon>Actinomycetes</taxon>
        <taxon>Kitasatosporales</taxon>
        <taxon>Streptomycetaceae</taxon>
        <taxon>Streptomyces</taxon>
    </lineage>
</organism>
<accession>D6X7F8</accession>
<keyword evidence="2" id="KW-1185">Reference proteome</keyword>
<dbReference type="HOGENOM" id="CLU_100232_0_0_11"/>
<reference evidence="2" key="1">
    <citation type="submission" date="2008-02" db="EMBL/GenBank/DDBJ databases">
        <authorList>
            <consortium name="The Broad Institute Genome Sequencing Platform"/>
            <person name="Fischbach M."/>
            <person name="Ward D."/>
            <person name="Young S."/>
            <person name="Jaffe D."/>
            <person name="Gnerre S."/>
            <person name="Berlin A."/>
            <person name="Heiman D."/>
            <person name="Hepburn T."/>
            <person name="Sykes S."/>
            <person name="Alvarado L."/>
            <person name="Kodira C.D."/>
            <person name="Straight P."/>
            <person name="Clardy J."/>
            <person name="Hung D."/>
            <person name="Kolter R."/>
            <person name="Mekalanos J."/>
            <person name="Walker S."/>
            <person name="Walsh C.T."/>
            <person name="Lander E."/>
            <person name="Galagan J."/>
            <person name="Nusbaum C."/>
            <person name="Birren B."/>
        </authorList>
    </citation>
    <scope>NUCLEOTIDE SEQUENCE [LARGE SCALE GENOMIC DNA]</scope>
    <source>
        <strain evidence="2">ATCC 25486 / DSM 40338 / CBS 914.69 / JCM 4507 / NBRC 13074 / NRRL 2958 / 5647</strain>
    </source>
</reference>
<gene>
    <name evidence="1" type="ORF">SSDG_06891</name>
</gene>
<dbReference type="Proteomes" id="UP000002805">
    <property type="component" value="Chromosome"/>
</dbReference>
<evidence type="ECO:0000313" key="1">
    <source>
        <dbReference type="EMBL" id="EFH31642.1"/>
    </source>
</evidence>
<reference evidence="2" key="2">
    <citation type="submission" date="2009-10" db="EMBL/GenBank/DDBJ databases">
        <title>The genome sequence of Streptomyces pristinaespiralis strain ATCC 25486.</title>
        <authorList>
            <consortium name="The Broad Institute Genome Sequencing Platform"/>
            <consortium name="Broad Institute Microbial Sequencing Center"/>
            <person name="Fischbach M."/>
            <person name="Godfrey P."/>
            <person name="Ward D."/>
            <person name="Young S."/>
            <person name="Zeng Q."/>
            <person name="Koehrsen M."/>
            <person name="Alvarado L."/>
            <person name="Berlin A.M."/>
            <person name="Bochicchio J."/>
            <person name="Borenstein D."/>
            <person name="Chapman S.B."/>
            <person name="Chen Z."/>
            <person name="Engels R."/>
            <person name="Freedman E."/>
            <person name="Gellesch M."/>
            <person name="Goldberg J."/>
            <person name="Griggs A."/>
            <person name="Gujja S."/>
            <person name="Heilman E.R."/>
            <person name="Heiman D.I."/>
            <person name="Hepburn T.A."/>
            <person name="Howarth C."/>
            <person name="Jen D."/>
            <person name="Larson L."/>
            <person name="Lewis B."/>
            <person name="Mehta T."/>
            <person name="Park D."/>
            <person name="Pearson M."/>
            <person name="Richards J."/>
            <person name="Roberts A."/>
            <person name="Saif S."/>
            <person name="Shea T.D."/>
            <person name="Shenoy N."/>
            <person name="Sisk P."/>
            <person name="Stolte C."/>
            <person name="Sykes S.N."/>
            <person name="Thomson T."/>
            <person name="Walk T."/>
            <person name="White J."/>
            <person name="Yandava C."/>
            <person name="Straight P."/>
            <person name="Clardy J."/>
            <person name="Hung D."/>
            <person name="Kolter R."/>
            <person name="Mekalanos J."/>
            <person name="Walker S."/>
            <person name="Walsh C.T."/>
            <person name="Wieland-Brown L.C."/>
            <person name="Haas B."/>
            <person name="Nusbaum C."/>
            <person name="Birren B."/>
        </authorList>
    </citation>
    <scope>NUCLEOTIDE SEQUENCE [LARGE SCALE GENOMIC DNA]</scope>
    <source>
        <strain evidence="2">ATCC 25486 / DSM 40338 / CBS 914.69 / JCM 4507 / NBRC 13074 / NRRL 2958 / 5647</strain>
    </source>
</reference>
<evidence type="ECO:0000313" key="2">
    <source>
        <dbReference type="Proteomes" id="UP000002805"/>
    </source>
</evidence>
<dbReference type="EMBL" id="CM000950">
    <property type="protein sequence ID" value="EFH31642.1"/>
    <property type="molecule type" value="Genomic_DNA"/>
</dbReference>
<protein>
    <recommendedName>
        <fullName evidence="3">Ankyrin</fullName>
    </recommendedName>
</protein>
<dbReference type="eggNOG" id="ENOG503322I">
    <property type="taxonomic scope" value="Bacteria"/>
</dbReference>
<evidence type="ECO:0008006" key="3">
    <source>
        <dbReference type="Google" id="ProtNLM"/>
    </source>
</evidence>
<sequence length="242" mass="26688">MGYDTSPPRGACDDFLRPVRDRPVTRMPGARPLWETAPVNRLCEYETHVTVRCTDDAARAGLDSWAGAAGLKVTHIVLARGRMVSQPMLTLRGAEDLASQRAAAERLVARLRSGGFEPVRVKIETTPWSPEVRTAEGGYFEHHLKLLLEEDFDREALTALAVRHGAHLSWNARRVASGGRHERFVTQRRRGVPAEEAGAACDALVAELTAEGFDVLGEEREFVLYDSDLSVDDGWIDEGAGR</sequence>
<proteinExistence type="predicted"/>